<accession>A0A4S3MR07</accession>
<dbReference type="EMBL" id="SSND01000001">
    <property type="protein sequence ID" value="THD84946.1"/>
    <property type="molecule type" value="Genomic_DNA"/>
</dbReference>
<organism evidence="7 8">
    <name type="scientific">Aliigemmobacter aestuarii</name>
    <dbReference type="NCBI Taxonomy" id="1445661"/>
    <lineage>
        <taxon>Bacteria</taxon>
        <taxon>Pseudomonadati</taxon>
        <taxon>Pseudomonadota</taxon>
        <taxon>Alphaproteobacteria</taxon>
        <taxon>Rhodobacterales</taxon>
        <taxon>Paracoccaceae</taxon>
        <taxon>Aliigemmobacter</taxon>
    </lineage>
</organism>
<feature type="transmembrane region" description="Helical" evidence="5">
    <location>
        <begin position="146"/>
        <end position="165"/>
    </location>
</feature>
<feature type="transmembrane region" description="Helical" evidence="5">
    <location>
        <begin position="36"/>
        <end position="54"/>
    </location>
</feature>
<keyword evidence="2 5" id="KW-0812">Transmembrane</keyword>
<evidence type="ECO:0000256" key="4">
    <source>
        <dbReference type="ARBA" id="ARBA00023136"/>
    </source>
</evidence>
<dbReference type="SUPFAM" id="SSF103481">
    <property type="entry name" value="Multidrug resistance efflux transporter EmrE"/>
    <property type="match status" value="2"/>
</dbReference>
<evidence type="ECO:0000313" key="8">
    <source>
        <dbReference type="Proteomes" id="UP000309450"/>
    </source>
</evidence>
<dbReference type="RefSeq" id="WP_136393324.1">
    <property type="nucleotide sequence ID" value="NZ_SSND01000001.1"/>
</dbReference>
<feature type="transmembrane region" description="Helical" evidence="5">
    <location>
        <begin position="123"/>
        <end position="140"/>
    </location>
</feature>
<evidence type="ECO:0000256" key="3">
    <source>
        <dbReference type="ARBA" id="ARBA00022989"/>
    </source>
</evidence>
<dbReference type="InterPro" id="IPR037185">
    <property type="entry name" value="EmrE-like"/>
</dbReference>
<keyword evidence="3 5" id="KW-1133">Transmembrane helix</keyword>
<protein>
    <submittedName>
        <fullName evidence="7">DMT family transporter</fullName>
    </submittedName>
</protein>
<reference evidence="7 8" key="1">
    <citation type="submission" date="2019-04" db="EMBL/GenBank/DDBJ databases">
        <title>Draft genome sequence of Gemmobacter aestuarii sp. nov.</title>
        <authorList>
            <person name="Hameed A."/>
            <person name="Lin S.-Y."/>
            <person name="Shahina M."/>
            <person name="Lai W.-A."/>
            <person name="Young C.-C."/>
        </authorList>
    </citation>
    <scope>NUCLEOTIDE SEQUENCE [LARGE SCALE GENOMIC DNA]</scope>
    <source>
        <strain evidence="7 8">CC-PW-75</strain>
    </source>
</reference>
<evidence type="ECO:0000256" key="1">
    <source>
        <dbReference type="ARBA" id="ARBA00004141"/>
    </source>
</evidence>
<keyword evidence="4 5" id="KW-0472">Membrane</keyword>
<name>A0A4S3MR07_9RHOB</name>
<gene>
    <name evidence="7" type="ORF">E7811_04270</name>
</gene>
<dbReference type="AlphaFoldDB" id="A0A4S3MR07"/>
<dbReference type="InterPro" id="IPR000620">
    <property type="entry name" value="EamA_dom"/>
</dbReference>
<feature type="transmembrane region" description="Helical" evidence="5">
    <location>
        <begin position="96"/>
        <end position="114"/>
    </location>
</feature>
<evidence type="ECO:0000256" key="2">
    <source>
        <dbReference type="ARBA" id="ARBA00022692"/>
    </source>
</evidence>
<dbReference type="PANTHER" id="PTHR32322">
    <property type="entry name" value="INNER MEMBRANE TRANSPORTER"/>
    <property type="match status" value="1"/>
</dbReference>
<evidence type="ECO:0000259" key="6">
    <source>
        <dbReference type="Pfam" id="PF00892"/>
    </source>
</evidence>
<sequence length="291" mass="29083">MRLFLVTALAMLAFAGNSVLNRMAVAGGAIDPMAFAVWRVVAGAGMLALLVAFRRARSGGVVWAGWAGRGAGVAGLLVYLFGFSLAYAALDAGTGALILFGAVQVTMFLGALWLREDVPPRRWVGAGLAFGGLVLLLAPGQGAVPVMAAGMMALAGVGWGFYSLAGRRAGDALAATAANFVLAVPVALTALALLPEAAEAVPASARGIVLAVLSGAVTSGMGYALWYAVLPQLGAGRGAVAQLTVPVIAAAGGAALIGEGVGWRFALASALVLGGVAWASLPARQSGLTRR</sequence>
<feature type="domain" description="EamA" evidence="6">
    <location>
        <begin position="149"/>
        <end position="280"/>
    </location>
</feature>
<dbReference type="PANTHER" id="PTHR32322:SF9">
    <property type="entry name" value="AMINO-ACID METABOLITE EFFLUX PUMP-RELATED"/>
    <property type="match status" value="1"/>
</dbReference>
<evidence type="ECO:0000313" key="7">
    <source>
        <dbReference type="EMBL" id="THD84946.1"/>
    </source>
</evidence>
<dbReference type="Proteomes" id="UP000309450">
    <property type="component" value="Unassembled WGS sequence"/>
</dbReference>
<evidence type="ECO:0000256" key="5">
    <source>
        <dbReference type="SAM" id="Phobius"/>
    </source>
</evidence>
<feature type="transmembrane region" description="Helical" evidence="5">
    <location>
        <begin position="239"/>
        <end position="257"/>
    </location>
</feature>
<dbReference type="InterPro" id="IPR050638">
    <property type="entry name" value="AA-Vitamin_Transporters"/>
</dbReference>
<dbReference type="GO" id="GO:0016020">
    <property type="term" value="C:membrane"/>
    <property type="evidence" value="ECO:0007669"/>
    <property type="project" value="UniProtKB-SubCell"/>
</dbReference>
<feature type="transmembrane region" description="Helical" evidence="5">
    <location>
        <begin position="263"/>
        <end position="281"/>
    </location>
</feature>
<comment type="caution">
    <text evidence="7">The sequence shown here is derived from an EMBL/GenBank/DDBJ whole genome shotgun (WGS) entry which is preliminary data.</text>
</comment>
<comment type="subcellular location">
    <subcellularLocation>
        <location evidence="1">Membrane</location>
        <topology evidence="1">Multi-pass membrane protein</topology>
    </subcellularLocation>
</comment>
<dbReference type="Pfam" id="PF00892">
    <property type="entry name" value="EamA"/>
    <property type="match status" value="2"/>
</dbReference>
<feature type="transmembrane region" description="Helical" evidence="5">
    <location>
        <begin position="172"/>
        <end position="195"/>
    </location>
</feature>
<feature type="transmembrane region" description="Helical" evidence="5">
    <location>
        <begin position="66"/>
        <end position="90"/>
    </location>
</feature>
<proteinExistence type="predicted"/>
<feature type="domain" description="EamA" evidence="6">
    <location>
        <begin position="5"/>
        <end position="137"/>
    </location>
</feature>
<keyword evidence="8" id="KW-1185">Reference proteome</keyword>
<feature type="transmembrane region" description="Helical" evidence="5">
    <location>
        <begin position="207"/>
        <end position="227"/>
    </location>
</feature>
<dbReference type="OrthoDB" id="321830at2"/>